<accession>A0A0B4X3H9</accession>
<evidence type="ECO:0000313" key="2">
    <source>
        <dbReference type="Proteomes" id="UP000031368"/>
    </source>
</evidence>
<sequence length="106" mass="11620">MSVPTTTAEQILLARFGAPTKTPTEYVIGFKTPLGRVLALHRTLAELTLWFEPPAPPEMDGVRLIDYAKNSNLNGPLTPLSAPSTLRVEITTEGALQNFQHLPLRV</sequence>
<name>A0A0B4X3H9_9HYPH</name>
<dbReference type="AlphaFoldDB" id="A0A0B4X3H9"/>
<dbReference type="RefSeq" id="WP_039845240.1">
    <property type="nucleotide sequence ID" value="NZ_CP006877.1"/>
</dbReference>
<gene>
    <name evidence="1" type="ORF">RGR602_CH02365</name>
</gene>
<organism evidence="1 2">
    <name type="scientific">Rhizobium gallicum bv. gallicum R602sp</name>
    <dbReference type="NCBI Taxonomy" id="1041138"/>
    <lineage>
        <taxon>Bacteria</taxon>
        <taxon>Pseudomonadati</taxon>
        <taxon>Pseudomonadota</taxon>
        <taxon>Alphaproteobacteria</taxon>
        <taxon>Hyphomicrobiales</taxon>
        <taxon>Rhizobiaceae</taxon>
        <taxon>Rhizobium/Agrobacterium group</taxon>
        <taxon>Rhizobium</taxon>
    </lineage>
</organism>
<dbReference type="EMBL" id="CP006877">
    <property type="protein sequence ID" value="AJD41691.1"/>
    <property type="molecule type" value="Genomic_DNA"/>
</dbReference>
<protein>
    <submittedName>
        <fullName evidence="1">Uncharacterized protein</fullName>
    </submittedName>
</protein>
<proteinExistence type="predicted"/>
<dbReference type="HOGENOM" id="CLU_2221058_0_0_5"/>
<reference evidence="1 2" key="1">
    <citation type="submission" date="2013-11" db="EMBL/GenBank/DDBJ databases">
        <title>Complete genome sequence of Rhizobium gallicum bv. gallicum R602.</title>
        <authorList>
            <person name="Bustos P."/>
            <person name="Santamaria R.I."/>
            <person name="Lozano L."/>
            <person name="Acosta J.L."/>
            <person name="Ormeno-Orrillo E."/>
            <person name="Rogel M.A."/>
            <person name="Romero D."/>
            <person name="Cevallos M.A."/>
            <person name="Martinez-Romero E."/>
            <person name="Gonzalez V."/>
        </authorList>
    </citation>
    <scope>NUCLEOTIDE SEQUENCE [LARGE SCALE GENOMIC DNA]</scope>
    <source>
        <strain evidence="1 2">R602</strain>
    </source>
</reference>
<evidence type="ECO:0000313" key="1">
    <source>
        <dbReference type="EMBL" id="AJD41691.1"/>
    </source>
</evidence>
<dbReference type="Proteomes" id="UP000031368">
    <property type="component" value="Chromosome"/>
</dbReference>
<dbReference type="KEGG" id="rga:RGR602_CH02365"/>
<keyword evidence="2" id="KW-1185">Reference proteome</keyword>